<dbReference type="AlphaFoldDB" id="A0A369UQT3"/>
<feature type="domain" description="DUF7716" evidence="1">
    <location>
        <begin position="49"/>
        <end position="116"/>
    </location>
</feature>
<dbReference type="Proteomes" id="UP000253782">
    <property type="component" value="Unassembled WGS sequence"/>
</dbReference>
<proteinExistence type="predicted"/>
<evidence type="ECO:0000313" key="3">
    <source>
        <dbReference type="Proteomes" id="UP000253782"/>
    </source>
</evidence>
<protein>
    <recommendedName>
        <fullName evidence="1">DUF7716 domain-containing protein</fullName>
    </recommendedName>
</protein>
<comment type="caution">
    <text evidence="2">The sequence shown here is derived from an EMBL/GenBank/DDBJ whole genome shotgun (WGS) entry which is preliminary data.</text>
</comment>
<dbReference type="OrthoDB" id="8655529at2"/>
<sequence length="218" mass="24225">MSDAHTLLSLQETIEAIAASCDDGDVWDRYAWVYVNKGDALIRQRFYLSSAEDEEDLLVDENGESLPLFAAERDLHHYLEAATFADVLIVQKRQQPLSQLDDYAAALEHYHRQDAFRDLGDFHAGTGDAPALPGIARGLSTEFDLQLAECPAERVGDAARATASLLDIPIAEALARCRQLPLVLGERIDPQQCARIERAFAALSLSLRRTTYRALAWL</sequence>
<dbReference type="RefSeq" id="WP_114845055.1">
    <property type="nucleotide sequence ID" value="NZ_JBHSPE010000008.1"/>
</dbReference>
<accession>A0A369UQT3</accession>
<evidence type="ECO:0000313" key="2">
    <source>
        <dbReference type="EMBL" id="RDD82098.1"/>
    </source>
</evidence>
<organism evidence="2 3">
    <name type="scientific">Dyella tabacisoli</name>
    <dbReference type="NCBI Taxonomy" id="2282381"/>
    <lineage>
        <taxon>Bacteria</taxon>
        <taxon>Pseudomonadati</taxon>
        <taxon>Pseudomonadota</taxon>
        <taxon>Gammaproteobacteria</taxon>
        <taxon>Lysobacterales</taxon>
        <taxon>Rhodanobacteraceae</taxon>
        <taxon>Dyella</taxon>
    </lineage>
</organism>
<keyword evidence="3" id="KW-1185">Reference proteome</keyword>
<dbReference type="EMBL" id="QQAH01000007">
    <property type="protein sequence ID" value="RDD82098.1"/>
    <property type="molecule type" value="Genomic_DNA"/>
</dbReference>
<name>A0A369UQT3_9GAMM</name>
<reference evidence="2 3" key="1">
    <citation type="submission" date="2018-07" db="EMBL/GenBank/DDBJ databases">
        <title>Dyella tabacisoli L4-6T, whole genome shotgun sequence.</title>
        <authorList>
            <person name="Zhou X.-K."/>
            <person name="Li W.-J."/>
            <person name="Duan Y.-Q."/>
        </authorList>
    </citation>
    <scope>NUCLEOTIDE SEQUENCE [LARGE SCALE GENOMIC DNA]</scope>
    <source>
        <strain evidence="2 3">L4-6</strain>
    </source>
</reference>
<dbReference type="Pfam" id="PF24832">
    <property type="entry name" value="DUF7716"/>
    <property type="match status" value="1"/>
</dbReference>
<dbReference type="InterPro" id="IPR056133">
    <property type="entry name" value="DUF7716"/>
</dbReference>
<evidence type="ECO:0000259" key="1">
    <source>
        <dbReference type="Pfam" id="PF24832"/>
    </source>
</evidence>
<gene>
    <name evidence="2" type="ORF">DVJ77_08535</name>
</gene>